<dbReference type="InterPro" id="IPR011042">
    <property type="entry name" value="6-blade_b-propeller_TolB-like"/>
</dbReference>
<dbReference type="GO" id="GO:0005576">
    <property type="term" value="C:extracellular region"/>
    <property type="evidence" value="ECO:0007669"/>
    <property type="project" value="UniProtKB-SubCell"/>
</dbReference>
<reference evidence="5" key="1">
    <citation type="submission" date="2018-08" db="EMBL/GenBank/DDBJ databases">
        <authorList>
            <person name="Rosani U."/>
        </authorList>
    </citation>
    <scope>NUCLEOTIDE SEQUENCE</scope>
</reference>
<dbReference type="PANTHER" id="PTHR10009:SF18">
    <property type="entry name" value="PROTEIN YELLOW-LIKE PROTEIN"/>
    <property type="match status" value="1"/>
</dbReference>
<dbReference type="Pfam" id="PF03022">
    <property type="entry name" value="MRJP"/>
    <property type="match status" value="2"/>
</dbReference>
<comment type="subcellular location">
    <subcellularLocation>
        <location evidence="1">Secreted</location>
    </subcellularLocation>
</comment>
<proteinExistence type="evidence at transcript level"/>
<keyword evidence="4" id="KW-0732">Signal</keyword>
<dbReference type="AlphaFoldDB" id="A0A5B7KY05"/>
<dbReference type="PROSITE" id="PS51257">
    <property type="entry name" value="PROKAR_LIPOPROTEIN"/>
    <property type="match status" value="1"/>
</dbReference>
<dbReference type="EMBL" id="MH719081">
    <property type="protein sequence ID" value="QAB05537.1"/>
    <property type="molecule type" value="mRNA"/>
</dbReference>
<accession>A0A5B7KY05</accession>
<dbReference type="PANTHER" id="PTHR10009">
    <property type="entry name" value="PROTEIN YELLOW-RELATED"/>
    <property type="match status" value="1"/>
</dbReference>
<evidence type="ECO:0000256" key="3">
    <source>
        <dbReference type="ARBA" id="ARBA00022525"/>
    </source>
</evidence>
<evidence type="ECO:0000256" key="1">
    <source>
        <dbReference type="ARBA" id="ARBA00004613"/>
    </source>
</evidence>
<dbReference type="SUPFAM" id="SSF63829">
    <property type="entry name" value="Calcium-dependent phosphotriesterase"/>
    <property type="match status" value="1"/>
</dbReference>
<keyword evidence="3" id="KW-0964">Secreted</keyword>
<feature type="signal peptide" evidence="4">
    <location>
        <begin position="1"/>
        <end position="22"/>
    </location>
</feature>
<organism evidence="5">
    <name type="scientific">Magallana gigas</name>
    <name type="common">Pacific oyster</name>
    <name type="synonym">Crassostrea gigas</name>
    <dbReference type="NCBI Taxonomy" id="29159"/>
    <lineage>
        <taxon>Eukaryota</taxon>
        <taxon>Metazoa</taxon>
        <taxon>Spiralia</taxon>
        <taxon>Lophotrochozoa</taxon>
        <taxon>Mollusca</taxon>
        <taxon>Bivalvia</taxon>
        <taxon>Autobranchia</taxon>
        <taxon>Pteriomorphia</taxon>
        <taxon>Ostreida</taxon>
        <taxon>Ostreoidea</taxon>
        <taxon>Ostreidae</taxon>
        <taxon>Magallana</taxon>
    </lineage>
</organism>
<protein>
    <submittedName>
        <fullName evidence="5">MRJP-domain containing protein</fullName>
    </submittedName>
</protein>
<sequence length="794" mass="89732">MANKNIVFGLSLIWSFIACVSCKCLHHEEQLVYQWVAVEFKWPNDTMKQEYINSSKYILENNAINGIKLYKDDVYLTIPRLKDGVAASLVIIDKNDNSESPMVDAYPSWEMHILGDCNTLQLVQSMEIDPESGLMWILDTAYVPSSSIEVAKRCLPKIVVWDINQNKEVYRYVFSKEVIEDPFYLNDLVLDYGGQKEVEFVYISDTLGRKMVVYNHINKTAYTFVHSSFERKMQYGNITINGESEMVPLSVNGIAMSDDFRYVYYCPMASLSLYRVPTSALRNKDANMDAVVESLGSKGIQSDGLYHGRGSSLYYSTLGQNGVYRWDTLKNTKEVLVKNTTIEWVDSLGMDGKGYLWFTSNDLHKYFRNGTIPGKSNYFVWKVYVGEKGYLDTPKGGPVFGCKETGSKSASIAEKWVTVDFEWPTCKQRENALASNNYIPANNEINGISVYKDKIYLTIPRTKNGVVSTVGILTEHSIQPYPSPEMNTIGDCNALQSVQSMEIDVNTGFLWMLDSPSGNSCKPKLVVHDLNKNTEVFRYVFTESLLGQKYFLEDIVLDYIHQTASFAYISDSLGGKLIIFDVGNKSAWSITHLSMTHNTQYENIMVSGIQTSTHQKGIRGIALSPNFKYLYYSPLAGVKLYQIETSVIRNKISTATDINTSVREIGNKDFPTSGMYSTKTGLYLTDLSTGSILKYSYSATGNLVNGSKTEVTKNCLIQWLDSPTVDANENLWFTSRNVEPFFGNSTMTEHFNFFIWKLNIGQSKDTSAGTILSGSTSVYLLQFWLITMLYFHII</sequence>
<name>A0A5B7KY05_MAGGI</name>
<comment type="similarity">
    <text evidence="2">Belongs to the major royal jelly protein family.</text>
</comment>
<evidence type="ECO:0000256" key="4">
    <source>
        <dbReference type="SAM" id="SignalP"/>
    </source>
</evidence>
<evidence type="ECO:0000313" key="5">
    <source>
        <dbReference type="EMBL" id="QAB05537.1"/>
    </source>
</evidence>
<feature type="chain" id="PRO_5022786125" evidence="4">
    <location>
        <begin position="23"/>
        <end position="794"/>
    </location>
</feature>
<dbReference type="InterPro" id="IPR017996">
    <property type="entry name" value="MRJP/yellow-related"/>
</dbReference>
<dbReference type="SUPFAM" id="SSF63825">
    <property type="entry name" value="YWTD domain"/>
    <property type="match status" value="1"/>
</dbReference>
<evidence type="ECO:0000256" key="2">
    <source>
        <dbReference type="ARBA" id="ARBA00009127"/>
    </source>
</evidence>
<dbReference type="Gene3D" id="2.120.10.30">
    <property type="entry name" value="TolB, C-terminal domain"/>
    <property type="match status" value="2"/>
</dbReference>